<dbReference type="GO" id="GO:0006355">
    <property type="term" value="P:regulation of DNA-templated transcription"/>
    <property type="evidence" value="ECO:0007669"/>
    <property type="project" value="InterPro"/>
</dbReference>
<gene>
    <name evidence="1" type="ORF">HDA39_005361</name>
</gene>
<accession>A0A7W9JAK5</accession>
<evidence type="ECO:0000313" key="1">
    <source>
        <dbReference type="EMBL" id="MBB5838627.1"/>
    </source>
</evidence>
<comment type="caution">
    <text evidence="1">The sequence shown here is derived from an EMBL/GenBank/DDBJ whole genome shotgun (WGS) entry which is preliminary data.</text>
</comment>
<name>A0A7W9JAK5_9ACTN</name>
<reference evidence="1 2" key="1">
    <citation type="submission" date="2020-08" db="EMBL/GenBank/DDBJ databases">
        <title>Sequencing the genomes of 1000 actinobacteria strains.</title>
        <authorList>
            <person name="Klenk H.-P."/>
        </authorList>
    </citation>
    <scope>NUCLEOTIDE SEQUENCE [LARGE SCALE GENOMIC DNA]</scope>
    <source>
        <strain evidence="1 2">DSM 28967</strain>
    </source>
</reference>
<dbReference type="EMBL" id="JACHMY010000001">
    <property type="protein sequence ID" value="MBB5838627.1"/>
    <property type="molecule type" value="Genomic_DNA"/>
</dbReference>
<evidence type="ECO:0000313" key="2">
    <source>
        <dbReference type="Proteomes" id="UP000549971"/>
    </source>
</evidence>
<dbReference type="AlphaFoldDB" id="A0A7W9JAK5"/>
<dbReference type="Proteomes" id="UP000549971">
    <property type="component" value="Unassembled WGS sequence"/>
</dbReference>
<organism evidence="1 2">
    <name type="scientific">Kribbella italica</name>
    <dbReference type="NCBI Taxonomy" id="1540520"/>
    <lineage>
        <taxon>Bacteria</taxon>
        <taxon>Bacillati</taxon>
        <taxon>Actinomycetota</taxon>
        <taxon>Actinomycetes</taxon>
        <taxon>Propionibacteriales</taxon>
        <taxon>Kribbellaceae</taxon>
        <taxon>Kribbella</taxon>
    </lineage>
</organism>
<evidence type="ECO:0008006" key="3">
    <source>
        <dbReference type="Google" id="ProtNLM"/>
    </source>
</evidence>
<keyword evidence="2" id="KW-1185">Reference proteome</keyword>
<protein>
    <recommendedName>
        <fullName evidence="3">Ribbon-helix-helix protein, CopG family</fullName>
    </recommendedName>
</protein>
<dbReference type="RefSeq" id="WP_184799609.1">
    <property type="nucleotide sequence ID" value="NZ_JACHMY010000001.1"/>
</dbReference>
<sequence>MATNLRLSPEAALALQAESERTGRSQQDILREAVDRHLHLVQDERVTSDRERAWTAQVVRPARVPYRKVTPTLRLPEGMNSLDLLDRNDRF</sequence>
<proteinExistence type="predicted"/>